<organism evidence="2 3">
    <name type="scientific">Botryotinia convoluta</name>
    <dbReference type="NCBI Taxonomy" id="54673"/>
    <lineage>
        <taxon>Eukaryota</taxon>
        <taxon>Fungi</taxon>
        <taxon>Dikarya</taxon>
        <taxon>Ascomycota</taxon>
        <taxon>Pezizomycotina</taxon>
        <taxon>Leotiomycetes</taxon>
        <taxon>Helotiales</taxon>
        <taxon>Sclerotiniaceae</taxon>
        <taxon>Botryotinia</taxon>
    </lineage>
</organism>
<evidence type="ECO:0000256" key="1">
    <source>
        <dbReference type="SAM" id="MobiDB-lite"/>
    </source>
</evidence>
<dbReference type="AlphaFoldDB" id="A0A4Z1H865"/>
<keyword evidence="3" id="KW-1185">Reference proteome</keyword>
<comment type="caution">
    <text evidence="2">The sequence shown here is derived from an EMBL/GenBank/DDBJ whole genome shotgun (WGS) entry which is preliminary data.</text>
</comment>
<dbReference type="Proteomes" id="UP000297527">
    <property type="component" value="Unassembled WGS sequence"/>
</dbReference>
<sequence length="94" mass="10556">MSLPLSDRKNVDTYEENCWIDDFLELEDSERKDEALFEKDIEYSEENNSLIVGQEEDAPIQKEQSNSAVTPNSSKVSGVQEAGRETAIDSAEVV</sequence>
<protein>
    <submittedName>
        <fullName evidence="2">Uncharacterized protein</fullName>
    </submittedName>
</protein>
<feature type="region of interest" description="Disordered" evidence="1">
    <location>
        <begin position="54"/>
        <end position="94"/>
    </location>
</feature>
<proteinExistence type="predicted"/>
<name>A0A4Z1H865_9HELO</name>
<feature type="compositionally biased region" description="Polar residues" evidence="1">
    <location>
        <begin position="62"/>
        <end position="77"/>
    </location>
</feature>
<dbReference type="EMBL" id="PQXN01000403">
    <property type="protein sequence ID" value="TGO45284.1"/>
    <property type="molecule type" value="Genomic_DNA"/>
</dbReference>
<reference evidence="2 3" key="1">
    <citation type="submission" date="2017-12" db="EMBL/GenBank/DDBJ databases">
        <title>Comparative genomics of Botrytis spp.</title>
        <authorList>
            <person name="Valero-Jimenez C.A."/>
            <person name="Tapia P."/>
            <person name="Veloso J."/>
            <person name="Silva-Moreno E."/>
            <person name="Staats M."/>
            <person name="Valdes J.H."/>
            <person name="Van Kan J.A.L."/>
        </authorList>
    </citation>
    <scope>NUCLEOTIDE SEQUENCE [LARGE SCALE GENOMIC DNA]</scope>
    <source>
        <strain evidence="2 3">MUCL11595</strain>
    </source>
</reference>
<gene>
    <name evidence="2" type="ORF">BCON_0405g00030</name>
</gene>
<accession>A0A4Z1H865</accession>
<evidence type="ECO:0000313" key="3">
    <source>
        <dbReference type="Proteomes" id="UP000297527"/>
    </source>
</evidence>
<evidence type="ECO:0000313" key="2">
    <source>
        <dbReference type="EMBL" id="TGO45284.1"/>
    </source>
</evidence>